<organism evidence="2 3">
    <name type="scientific">Maribellus comscasis</name>
    <dbReference type="NCBI Taxonomy" id="2681766"/>
    <lineage>
        <taxon>Bacteria</taxon>
        <taxon>Pseudomonadati</taxon>
        <taxon>Bacteroidota</taxon>
        <taxon>Bacteroidia</taxon>
        <taxon>Marinilabiliales</taxon>
        <taxon>Prolixibacteraceae</taxon>
        <taxon>Maribellus</taxon>
    </lineage>
</organism>
<evidence type="ECO:0000259" key="1">
    <source>
        <dbReference type="SMART" id="SM01321"/>
    </source>
</evidence>
<dbReference type="GO" id="GO:0003677">
    <property type="term" value="F:DNA binding"/>
    <property type="evidence" value="ECO:0007669"/>
    <property type="project" value="InterPro"/>
</dbReference>
<name>A0A6I6JY49_9BACT</name>
<proteinExistence type="predicted"/>
<dbReference type="PANTHER" id="PTHR33360:SF2">
    <property type="entry name" value="TRANSPOSASE FOR INSERTION SEQUENCE ELEMENT IS200"/>
    <property type="match status" value="1"/>
</dbReference>
<dbReference type="NCBIfam" id="NF033573">
    <property type="entry name" value="transpos_IS200"/>
    <property type="match status" value="1"/>
</dbReference>
<protein>
    <submittedName>
        <fullName evidence="2">IS200/IS605 family transposase</fullName>
    </submittedName>
</protein>
<dbReference type="RefSeq" id="WP_158872290.1">
    <property type="nucleotide sequence ID" value="NZ_CP046401.1"/>
</dbReference>
<dbReference type="EMBL" id="CP046401">
    <property type="protein sequence ID" value="QGY47955.1"/>
    <property type="molecule type" value="Genomic_DNA"/>
</dbReference>
<dbReference type="PANTHER" id="PTHR33360">
    <property type="entry name" value="TRANSPOSASE FOR INSERTION SEQUENCE ELEMENT IS200"/>
    <property type="match status" value="1"/>
</dbReference>
<dbReference type="Pfam" id="PF01797">
    <property type="entry name" value="Y1_Tnp"/>
    <property type="match status" value="1"/>
</dbReference>
<dbReference type="SMART" id="SM01321">
    <property type="entry name" value="Y1_Tnp"/>
    <property type="match status" value="1"/>
</dbReference>
<dbReference type="SUPFAM" id="SSF143422">
    <property type="entry name" value="Transposase IS200-like"/>
    <property type="match status" value="1"/>
</dbReference>
<dbReference type="KEGG" id="mcos:GM418_31160"/>
<dbReference type="GO" id="GO:0006313">
    <property type="term" value="P:DNA transposition"/>
    <property type="evidence" value="ECO:0007669"/>
    <property type="project" value="InterPro"/>
</dbReference>
<dbReference type="Proteomes" id="UP000428260">
    <property type="component" value="Chromosome"/>
</dbReference>
<sequence>MIHSFVRNYLHITWSSKERIKVFNSFRVRISVKNFILEKTKEIQIPVLSVNVQSEHIHLLVDLPSDICLADFVQKVKGSSSYWINQERLVDGRFSWQRGYGAFSVSASQLEIVKSYIINQDSHHKIKSFEEEYNEWKNNYGFFDD</sequence>
<evidence type="ECO:0000313" key="2">
    <source>
        <dbReference type="EMBL" id="QGY47955.1"/>
    </source>
</evidence>
<feature type="domain" description="Transposase IS200-like" evidence="1">
    <location>
        <begin position="6"/>
        <end position="120"/>
    </location>
</feature>
<accession>A0A6I6JY49</accession>
<gene>
    <name evidence="2" type="primary">tnpA</name>
    <name evidence="2" type="ORF">GM418_31160</name>
</gene>
<dbReference type="AlphaFoldDB" id="A0A6I6JY49"/>
<dbReference type="Gene3D" id="3.30.70.1290">
    <property type="entry name" value="Transposase IS200-like"/>
    <property type="match status" value="1"/>
</dbReference>
<keyword evidence="3" id="KW-1185">Reference proteome</keyword>
<dbReference type="InterPro" id="IPR036515">
    <property type="entry name" value="Transposase_17_sf"/>
</dbReference>
<dbReference type="InterPro" id="IPR002686">
    <property type="entry name" value="Transposase_17"/>
</dbReference>
<dbReference type="GO" id="GO:0004803">
    <property type="term" value="F:transposase activity"/>
    <property type="evidence" value="ECO:0007669"/>
    <property type="project" value="InterPro"/>
</dbReference>
<reference evidence="2 3" key="1">
    <citation type="submission" date="2019-11" db="EMBL/GenBank/DDBJ databases">
        <authorList>
            <person name="Zheng R.K."/>
            <person name="Sun C.M."/>
        </authorList>
    </citation>
    <scope>NUCLEOTIDE SEQUENCE [LARGE SCALE GENOMIC DNA]</scope>
    <source>
        <strain evidence="2 3">WC007</strain>
    </source>
</reference>
<evidence type="ECO:0000313" key="3">
    <source>
        <dbReference type="Proteomes" id="UP000428260"/>
    </source>
</evidence>